<dbReference type="SUPFAM" id="SSF51215">
    <property type="entry name" value="Regulatory protein AraC"/>
    <property type="match status" value="1"/>
</dbReference>
<dbReference type="Pfam" id="PF02311">
    <property type="entry name" value="AraC_binding"/>
    <property type="match status" value="1"/>
</dbReference>
<dbReference type="PROSITE" id="PS00041">
    <property type="entry name" value="HTH_ARAC_FAMILY_1"/>
    <property type="match status" value="1"/>
</dbReference>
<sequence length="273" mass="32469">MSSSMFKIERLKREGHFTMEKDEIHDFYELYYLLHGERRYFIHDVNMLVQPRDLIWIPPHILHRTLDTGKPDHERILLQFHGRYLREHLGSEPEQLLAMLSASGRLSPDVKEQESIEYLLNMMIGESRKPQASTPLFLASLLTQLLVQLARMTEKAAEKELRPEPTVWEEMIRYMHEHYASPLSLTEIAKQFYMSPYHVSRKFSQYTGFQFTEYLVWLRIKKARELLAETSMRVVDVAQESGFNNLAHFQRVFKRLLRCTPLQYRKLHAGKKE</sequence>
<dbReference type="InterPro" id="IPR018062">
    <property type="entry name" value="HTH_AraC-typ_CS"/>
</dbReference>
<dbReference type="Pfam" id="PF12833">
    <property type="entry name" value="HTH_18"/>
    <property type="match status" value="1"/>
</dbReference>
<protein>
    <recommendedName>
        <fullName evidence="4">HTH araC/xylS-type domain-containing protein</fullName>
    </recommendedName>
</protein>
<dbReference type="PANTHER" id="PTHR43280:SF28">
    <property type="entry name" value="HTH-TYPE TRANSCRIPTIONAL ACTIVATOR RHAS"/>
    <property type="match status" value="1"/>
</dbReference>
<keyword evidence="1" id="KW-0805">Transcription regulation</keyword>
<gene>
    <name evidence="5" type="ORF">A7K91_24375</name>
</gene>
<dbReference type="InterPro" id="IPR003313">
    <property type="entry name" value="AraC-bd"/>
</dbReference>
<dbReference type="InterPro" id="IPR009057">
    <property type="entry name" value="Homeodomain-like_sf"/>
</dbReference>
<dbReference type="PROSITE" id="PS01124">
    <property type="entry name" value="HTH_ARAC_FAMILY_2"/>
    <property type="match status" value="1"/>
</dbReference>
<dbReference type="InterPro" id="IPR037923">
    <property type="entry name" value="HTH-like"/>
</dbReference>
<dbReference type="SMART" id="SM00342">
    <property type="entry name" value="HTH_ARAC"/>
    <property type="match status" value="1"/>
</dbReference>
<dbReference type="AlphaFoldDB" id="A0A1A5YLU7"/>
<organism evidence="5 6">
    <name type="scientific">Paenibacillus oryzae</name>
    <dbReference type="NCBI Taxonomy" id="1844972"/>
    <lineage>
        <taxon>Bacteria</taxon>
        <taxon>Bacillati</taxon>
        <taxon>Bacillota</taxon>
        <taxon>Bacilli</taxon>
        <taxon>Bacillales</taxon>
        <taxon>Paenibacillaceae</taxon>
        <taxon>Paenibacillus</taxon>
    </lineage>
</organism>
<dbReference type="GO" id="GO:0003700">
    <property type="term" value="F:DNA-binding transcription factor activity"/>
    <property type="evidence" value="ECO:0007669"/>
    <property type="project" value="InterPro"/>
</dbReference>
<keyword evidence="2" id="KW-0238">DNA-binding</keyword>
<comment type="caution">
    <text evidence="5">The sequence shown here is derived from an EMBL/GenBank/DDBJ whole genome shotgun (WGS) entry which is preliminary data.</text>
</comment>
<dbReference type="EMBL" id="LYPA01000047">
    <property type="protein sequence ID" value="OBR66360.1"/>
    <property type="molecule type" value="Genomic_DNA"/>
</dbReference>
<evidence type="ECO:0000313" key="5">
    <source>
        <dbReference type="EMBL" id="OBR66360.1"/>
    </source>
</evidence>
<dbReference type="PANTHER" id="PTHR43280">
    <property type="entry name" value="ARAC-FAMILY TRANSCRIPTIONAL REGULATOR"/>
    <property type="match status" value="1"/>
</dbReference>
<evidence type="ECO:0000256" key="1">
    <source>
        <dbReference type="ARBA" id="ARBA00023015"/>
    </source>
</evidence>
<evidence type="ECO:0000256" key="3">
    <source>
        <dbReference type="ARBA" id="ARBA00023163"/>
    </source>
</evidence>
<evidence type="ECO:0000256" key="2">
    <source>
        <dbReference type="ARBA" id="ARBA00023125"/>
    </source>
</evidence>
<dbReference type="InterPro" id="IPR018060">
    <property type="entry name" value="HTH_AraC"/>
</dbReference>
<keyword evidence="6" id="KW-1185">Reference proteome</keyword>
<keyword evidence="3" id="KW-0804">Transcription</keyword>
<dbReference type="STRING" id="1844972.A7K91_24375"/>
<proteinExistence type="predicted"/>
<dbReference type="Gene3D" id="2.60.120.10">
    <property type="entry name" value="Jelly Rolls"/>
    <property type="match status" value="1"/>
</dbReference>
<dbReference type="InterPro" id="IPR020449">
    <property type="entry name" value="Tscrpt_reg_AraC-type_HTH"/>
</dbReference>
<reference evidence="5 6" key="1">
    <citation type="submission" date="2016-05" db="EMBL/GenBank/DDBJ databases">
        <title>Paenibacillus oryzae. sp. nov., isolated from the rice root.</title>
        <authorList>
            <person name="Zhang J."/>
            <person name="Zhang X."/>
        </authorList>
    </citation>
    <scope>NUCLEOTIDE SEQUENCE [LARGE SCALE GENOMIC DNA]</scope>
    <source>
        <strain evidence="5 6">1DrF-4</strain>
    </source>
</reference>
<feature type="domain" description="HTH araC/xylS-type" evidence="4">
    <location>
        <begin position="169"/>
        <end position="267"/>
    </location>
</feature>
<accession>A0A1A5YLU7</accession>
<dbReference type="Gene3D" id="1.10.10.60">
    <property type="entry name" value="Homeodomain-like"/>
    <property type="match status" value="2"/>
</dbReference>
<evidence type="ECO:0000259" key="4">
    <source>
        <dbReference type="PROSITE" id="PS01124"/>
    </source>
</evidence>
<dbReference type="InterPro" id="IPR014710">
    <property type="entry name" value="RmlC-like_jellyroll"/>
</dbReference>
<dbReference type="GO" id="GO:0043565">
    <property type="term" value="F:sequence-specific DNA binding"/>
    <property type="evidence" value="ECO:0007669"/>
    <property type="project" value="InterPro"/>
</dbReference>
<evidence type="ECO:0000313" key="6">
    <source>
        <dbReference type="Proteomes" id="UP000092024"/>
    </source>
</evidence>
<dbReference type="PRINTS" id="PR00032">
    <property type="entry name" value="HTHARAC"/>
</dbReference>
<dbReference type="SUPFAM" id="SSF46689">
    <property type="entry name" value="Homeodomain-like"/>
    <property type="match status" value="2"/>
</dbReference>
<dbReference type="Proteomes" id="UP000092024">
    <property type="component" value="Unassembled WGS sequence"/>
</dbReference>
<name>A0A1A5YLU7_9BACL</name>